<accession>A0AA38VV61</accession>
<dbReference type="InterPro" id="IPR007219">
    <property type="entry name" value="XnlR_reg_dom"/>
</dbReference>
<evidence type="ECO:0000256" key="4">
    <source>
        <dbReference type="ARBA" id="ARBA00023163"/>
    </source>
</evidence>
<comment type="subcellular location">
    <subcellularLocation>
        <location evidence="1">Nucleus</location>
    </subcellularLocation>
</comment>
<evidence type="ECO:0000256" key="2">
    <source>
        <dbReference type="ARBA" id="ARBA00022723"/>
    </source>
</evidence>
<keyword evidence="2" id="KW-0479">Metal-binding</keyword>
<gene>
    <name evidence="8" type="ORF">NKR23_g4704</name>
</gene>
<evidence type="ECO:0000256" key="5">
    <source>
        <dbReference type="ARBA" id="ARBA00023242"/>
    </source>
</evidence>
<sequence>MEQDNASAQRLRRTLQACRACPSRARQDYSLSSAEEVGNLYAKIARRMARDTSDQPTVPNIQANLVLALSELLSGSGSRQWMYAGNAIRMAQVMRLNKDFHQRHPPREQEIRRRIFWACFVFDRLLASSMAKPRTLSVGNIGIALPSTDLALAYREETRGFTLDTLNAFSGAPSEIGIMPFLLVTVSLFSDIADIHICRGRFNEKLPPTDPRSQFFQRHAAMREWAGSLPSWLRWNEHNYSVHDDLGLGKEFTAMHLLLRSSMCIAHQGYLPQNDGSSILLDTLDAAGLSLLHRDDGLISTCVSNALAVGEMVTWLAREERSADANLRSPWVAIALLSVSPSLLWLQYSDESQDHAASSGLARSFLESFNLLLQSWRSSWRVASEWLAVLDGMERLYRSAYLGEVSEGSPEGSQGEGSHADAVDEEEPGQYRPKPGDGFPHISTAAPLYTMLRLSGSGASPISPAETQQHWMWLQLIETWPHNLSEVSMQGLDDDSLRFLGMS</sequence>
<keyword evidence="3" id="KW-0805">Transcription regulation</keyword>
<feature type="domain" description="Xylanolytic transcriptional activator regulatory" evidence="7">
    <location>
        <begin position="80"/>
        <end position="152"/>
    </location>
</feature>
<organism evidence="8 9">
    <name type="scientific">Pleurostoma richardsiae</name>
    <dbReference type="NCBI Taxonomy" id="41990"/>
    <lineage>
        <taxon>Eukaryota</taxon>
        <taxon>Fungi</taxon>
        <taxon>Dikarya</taxon>
        <taxon>Ascomycota</taxon>
        <taxon>Pezizomycotina</taxon>
        <taxon>Sordariomycetes</taxon>
        <taxon>Sordariomycetidae</taxon>
        <taxon>Calosphaeriales</taxon>
        <taxon>Pleurostomataceae</taxon>
        <taxon>Pleurostoma</taxon>
    </lineage>
</organism>
<feature type="compositionally biased region" description="Low complexity" evidence="6">
    <location>
        <begin position="407"/>
        <end position="417"/>
    </location>
</feature>
<dbReference type="SMART" id="SM00906">
    <property type="entry name" value="Fungal_trans"/>
    <property type="match status" value="1"/>
</dbReference>
<dbReference type="PANTHER" id="PTHR47338:SF5">
    <property type="entry name" value="ZN(II)2CYS6 TRANSCRIPTION FACTOR (EUROFUNG)"/>
    <property type="match status" value="1"/>
</dbReference>
<dbReference type="GO" id="GO:0000981">
    <property type="term" value="F:DNA-binding transcription factor activity, RNA polymerase II-specific"/>
    <property type="evidence" value="ECO:0007669"/>
    <property type="project" value="InterPro"/>
</dbReference>
<dbReference type="GO" id="GO:0003677">
    <property type="term" value="F:DNA binding"/>
    <property type="evidence" value="ECO:0007669"/>
    <property type="project" value="InterPro"/>
</dbReference>
<evidence type="ECO:0000256" key="3">
    <source>
        <dbReference type="ARBA" id="ARBA00023015"/>
    </source>
</evidence>
<dbReference type="EMBL" id="JANBVO010000011">
    <property type="protein sequence ID" value="KAJ9149118.1"/>
    <property type="molecule type" value="Genomic_DNA"/>
</dbReference>
<keyword evidence="5" id="KW-0539">Nucleus</keyword>
<evidence type="ECO:0000313" key="9">
    <source>
        <dbReference type="Proteomes" id="UP001174694"/>
    </source>
</evidence>
<proteinExistence type="predicted"/>
<reference evidence="8" key="1">
    <citation type="submission" date="2022-07" db="EMBL/GenBank/DDBJ databases">
        <title>Fungi with potential for degradation of polypropylene.</title>
        <authorList>
            <person name="Gostincar C."/>
        </authorList>
    </citation>
    <scope>NUCLEOTIDE SEQUENCE</scope>
    <source>
        <strain evidence="8">EXF-13308</strain>
    </source>
</reference>
<evidence type="ECO:0000256" key="1">
    <source>
        <dbReference type="ARBA" id="ARBA00004123"/>
    </source>
</evidence>
<evidence type="ECO:0000313" key="8">
    <source>
        <dbReference type="EMBL" id="KAJ9149118.1"/>
    </source>
</evidence>
<name>A0AA38VV61_9PEZI</name>
<dbReference type="CDD" id="cd12148">
    <property type="entry name" value="fungal_TF_MHR"/>
    <property type="match status" value="1"/>
</dbReference>
<evidence type="ECO:0000259" key="7">
    <source>
        <dbReference type="SMART" id="SM00906"/>
    </source>
</evidence>
<dbReference type="Proteomes" id="UP001174694">
    <property type="component" value="Unassembled WGS sequence"/>
</dbReference>
<evidence type="ECO:0000256" key="6">
    <source>
        <dbReference type="SAM" id="MobiDB-lite"/>
    </source>
</evidence>
<dbReference type="AlphaFoldDB" id="A0AA38VV61"/>
<dbReference type="InterPro" id="IPR050815">
    <property type="entry name" value="TF_fung"/>
</dbReference>
<dbReference type="PANTHER" id="PTHR47338">
    <property type="entry name" value="ZN(II)2CYS6 TRANSCRIPTION FACTOR (EUROFUNG)-RELATED"/>
    <property type="match status" value="1"/>
</dbReference>
<keyword evidence="9" id="KW-1185">Reference proteome</keyword>
<dbReference type="Pfam" id="PF04082">
    <property type="entry name" value="Fungal_trans"/>
    <property type="match status" value="1"/>
</dbReference>
<feature type="region of interest" description="Disordered" evidence="6">
    <location>
        <begin position="407"/>
        <end position="438"/>
    </location>
</feature>
<comment type="caution">
    <text evidence="8">The sequence shown here is derived from an EMBL/GenBank/DDBJ whole genome shotgun (WGS) entry which is preliminary data.</text>
</comment>
<keyword evidence="4" id="KW-0804">Transcription</keyword>
<dbReference type="GO" id="GO:0006351">
    <property type="term" value="P:DNA-templated transcription"/>
    <property type="evidence" value="ECO:0007669"/>
    <property type="project" value="InterPro"/>
</dbReference>
<protein>
    <submittedName>
        <fullName evidence="8">Transcription factor (Predicted)</fullName>
    </submittedName>
</protein>
<dbReference type="GO" id="GO:0008270">
    <property type="term" value="F:zinc ion binding"/>
    <property type="evidence" value="ECO:0007669"/>
    <property type="project" value="InterPro"/>
</dbReference>
<dbReference type="GO" id="GO:0005634">
    <property type="term" value="C:nucleus"/>
    <property type="evidence" value="ECO:0007669"/>
    <property type="project" value="UniProtKB-SubCell"/>
</dbReference>